<reference evidence="10 11" key="1">
    <citation type="submission" date="2019-04" db="EMBL/GenBank/DDBJ databases">
        <title>Three New Species of Nocardioides, Nocardioides euryhalodurans sp. nov., Nocardioides seonyuensis sp. nov. and Nocardioides eburneoflavus sp. nov. Isolated from Soil.</title>
        <authorList>
            <person name="Roh S.G."/>
            <person name="Lee C."/>
            <person name="Kim M.-K."/>
            <person name="Kim S.B."/>
        </authorList>
    </citation>
    <scope>NUCLEOTIDE SEQUENCE [LARGE SCALE GENOMIC DNA]</scope>
    <source>
        <strain evidence="10 11">MMS17-SY213</strain>
    </source>
</reference>
<dbReference type="InterPro" id="IPR055775">
    <property type="entry name" value="DUF7351"/>
</dbReference>
<dbReference type="InterPro" id="IPR036388">
    <property type="entry name" value="WH-like_DNA-bd_sf"/>
</dbReference>
<keyword evidence="2 6" id="KW-0805">Transcription regulation</keyword>
<dbReference type="NCBIfam" id="TIGR02937">
    <property type="entry name" value="sigma70-ECF"/>
    <property type="match status" value="1"/>
</dbReference>
<evidence type="ECO:0000259" key="9">
    <source>
        <dbReference type="Pfam" id="PF24042"/>
    </source>
</evidence>
<feature type="domain" description="RNA polymerase sigma factor 70 region 4 type 2" evidence="8">
    <location>
        <begin position="106"/>
        <end position="157"/>
    </location>
</feature>
<keyword evidence="5 6" id="KW-0804">Transcription</keyword>
<dbReference type="SUPFAM" id="SSF88946">
    <property type="entry name" value="Sigma2 domain of RNA polymerase sigma factors"/>
    <property type="match status" value="1"/>
</dbReference>
<comment type="similarity">
    <text evidence="1 6">Belongs to the sigma-70 factor family. ECF subfamily.</text>
</comment>
<dbReference type="CDD" id="cd06171">
    <property type="entry name" value="Sigma70_r4"/>
    <property type="match status" value="1"/>
</dbReference>
<evidence type="ECO:0000256" key="5">
    <source>
        <dbReference type="ARBA" id="ARBA00023163"/>
    </source>
</evidence>
<dbReference type="InterPro" id="IPR039425">
    <property type="entry name" value="RNA_pol_sigma-70-like"/>
</dbReference>
<feature type="domain" description="DUF7351" evidence="9">
    <location>
        <begin position="185"/>
        <end position="359"/>
    </location>
</feature>
<dbReference type="PROSITE" id="PS01063">
    <property type="entry name" value="SIGMA70_ECF"/>
    <property type="match status" value="1"/>
</dbReference>
<evidence type="ECO:0000313" key="10">
    <source>
        <dbReference type="EMBL" id="TGN62918.1"/>
    </source>
</evidence>
<comment type="caution">
    <text evidence="10">The sequence shown here is derived from an EMBL/GenBank/DDBJ whole genome shotgun (WGS) entry which is preliminary data.</text>
</comment>
<dbReference type="InterPro" id="IPR013249">
    <property type="entry name" value="RNA_pol_sigma70_r4_t2"/>
</dbReference>
<dbReference type="InterPro" id="IPR000838">
    <property type="entry name" value="RNA_pol_sigma70_ECF_CS"/>
</dbReference>
<sequence length="368" mass="39651">MTGIPHPTPPIWTSAQRTRLVRLCAAVVGPGAAEDVAQEALLEAWRHRERLLEPDGADAWLGAIARNVCRRWLRAQGADRSVPAASVPDQGVGLDDVLERADVVDLLERALGRLPAATAAALVGHYVDELSHAEIAAGLGTTTDAVSMRVSRGRARLRHLLETEYADDTADWSHPDAGWRTTRLPCADCGRPGMEMRRDATEVAFRCRRCDDGGLSSRLALDAPAFAALIGDLRRPTALQARLAAWTHSYWAQVAPRCVRCDRPVAARAYARDTAEPWPVRHGLLIECTACGEAVNSSVAGAVLALPEVRAARRRDPSLRALPVRDVVRDGQEAKVVALGTADGTARVGVVVLEQTLRVVHVDAPAYG</sequence>
<dbReference type="Proteomes" id="UP000297496">
    <property type="component" value="Unassembled WGS sequence"/>
</dbReference>
<feature type="domain" description="RNA polymerase sigma-70 region 2" evidence="7">
    <location>
        <begin position="18"/>
        <end position="77"/>
    </location>
</feature>
<dbReference type="Pfam" id="PF04542">
    <property type="entry name" value="Sigma70_r2"/>
    <property type="match status" value="1"/>
</dbReference>
<keyword evidence="3 6" id="KW-0731">Sigma factor</keyword>
<name>A0A4Z1CCX6_9ACTN</name>
<dbReference type="RefSeq" id="WP_135837461.1">
    <property type="nucleotide sequence ID" value="NZ_SRRO01000001.1"/>
</dbReference>
<dbReference type="InterPro" id="IPR014284">
    <property type="entry name" value="RNA_pol_sigma-70_dom"/>
</dbReference>
<dbReference type="InterPro" id="IPR013325">
    <property type="entry name" value="RNA_pol_sigma_r2"/>
</dbReference>
<dbReference type="Pfam" id="PF08281">
    <property type="entry name" value="Sigma70_r4_2"/>
    <property type="match status" value="1"/>
</dbReference>
<dbReference type="InterPro" id="IPR007627">
    <property type="entry name" value="RNA_pol_sigma70_r2"/>
</dbReference>
<dbReference type="AlphaFoldDB" id="A0A4Z1CCX6"/>
<keyword evidence="11" id="KW-1185">Reference proteome</keyword>
<dbReference type="PANTHER" id="PTHR43133:SF8">
    <property type="entry name" value="RNA POLYMERASE SIGMA FACTOR HI_1459-RELATED"/>
    <property type="match status" value="1"/>
</dbReference>
<dbReference type="Gene3D" id="1.10.10.10">
    <property type="entry name" value="Winged helix-like DNA-binding domain superfamily/Winged helix DNA-binding domain"/>
    <property type="match status" value="1"/>
</dbReference>
<evidence type="ECO:0000256" key="6">
    <source>
        <dbReference type="RuleBase" id="RU000716"/>
    </source>
</evidence>
<dbReference type="GO" id="GO:0016987">
    <property type="term" value="F:sigma factor activity"/>
    <property type="evidence" value="ECO:0007669"/>
    <property type="project" value="UniProtKB-KW"/>
</dbReference>
<dbReference type="PANTHER" id="PTHR43133">
    <property type="entry name" value="RNA POLYMERASE ECF-TYPE SIGMA FACTO"/>
    <property type="match status" value="1"/>
</dbReference>
<proteinExistence type="inferred from homology"/>
<organism evidence="10 11">
    <name type="scientific">Nocardioides eburneiflavus</name>
    <dbReference type="NCBI Taxonomy" id="2518372"/>
    <lineage>
        <taxon>Bacteria</taxon>
        <taxon>Bacillati</taxon>
        <taxon>Actinomycetota</taxon>
        <taxon>Actinomycetes</taxon>
        <taxon>Propionibacteriales</taxon>
        <taxon>Nocardioidaceae</taxon>
        <taxon>Nocardioides</taxon>
    </lineage>
</organism>
<keyword evidence="4 6" id="KW-0238">DNA-binding</keyword>
<dbReference type="Gene3D" id="1.10.1740.10">
    <property type="match status" value="1"/>
</dbReference>
<evidence type="ECO:0000256" key="1">
    <source>
        <dbReference type="ARBA" id="ARBA00010641"/>
    </source>
</evidence>
<accession>A0A4Z1CCX6</accession>
<dbReference type="OrthoDB" id="9780326at2"/>
<dbReference type="EMBL" id="SRRO01000001">
    <property type="protein sequence ID" value="TGN62918.1"/>
    <property type="molecule type" value="Genomic_DNA"/>
</dbReference>
<dbReference type="GO" id="GO:0003677">
    <property type="term" value="F:DNA binding"/>
    <property type="evidence" value="ECO:0007669"/>
    <property type="project" value="UniProtKB-KW"/>
</dbReference>
<evidence type="ECO:0000256" key="4">
    <source>
        <dbReference type="ARBA" id="ARBA00023125"/>
    </source>
</evidence>
<dbReference type="GO" id="GO:0006352">
    <property type="term" value="P:DNA-templated transcription initiation"/>
    <property type="evidence" value="ECO:0007669"/>
    <property type="project" value="InterPro"/>
</dbReference>
<evidence type="ECO:0000259" key="8">
    <source>
        <dbReference type="Pfam" id="PF08281"/>
    </source>
</evidence>
<gene>
    <name evidence="10" type="ORF">EXE59_02370</name>
</gene>
<evidence type="ECO:0000256" key="2">
    <source>
        <dbReference type="ARBA" id="ARBA00023015"/>
    </source>
</evidence>
<evidence type="ECO:0000259" key="7">
    <source>
        <dbReference type="Pfam" id="PF04542"/>
    </source>
</evidence>
<dbReference type="GO" id="GO:0006950">
    <property type="term" value="P:response to stress"/>
    <property type="evidence" value="ECO:0007669"/>
    <property type="project" value="UniProtKB-ARBA"/>
</dbReference>
<evidence type="ECO:0000256" key="3">
    <source>
        <dbReference type="ARBA" id="ARBA00023082"/>
    </source>
</evidence>
<dbReference type="SUPFAM" id="SSF88659">
    <property type="entry name" value="Sigma3 and sigma4 domains of RNA polymerase sigma factors"/>
    <property type="match status" value="1"/>
</dbReference>
<evidence type="ECO:0000313" key="11">
    <source>
        <dbReference type="Proteomes" id="UP000297496"/>
    </source>
</evidence>
<protein>
    <recommendedName>
        <fullName evidence="6">RNA polymerase sigma factor</fullName>
    </recommendedName>
</protein>
<dbReference type="InterPro" id="IPR013324">
    <property type="entry name" value="RNA_pol_sigma_r3/r4-like"/>
</dbReference>
<dbReference type="Pfam" id="PF24042">
    <property type="entry name" value="DUF7351"/>
    <property type="match status" value="1"/>
</dbReference>